<keyword evidence="1" id="KW-0175">Coiled coil</keyword>
<gene>
    <name evidence="2" type="ORF">LY90DRAFT_645094</name>
</gene>
<keyword evidence="3" id="KW-1185">Reference proteome</keyword>
<evidence type="ECO:0000313" key="3">
    <source>
        <dbReference type="Proteomes" id="UP000193920"/>
    </source>
</evidence>
<sequence length="446" mass="51940">MNNNLLDKFLPSLLDYYRIGELLQNGNNPNFNIDDNHTIIGTSTPAIKACCKVQKFRSKGDTHTYTDYLEVFPELFDVLTVRDNPRETLNYQSIIKKIPYKEKKSCGSRKIDINIQNNNGRAQDVYLIGIGIFSSSTENISDIRKCLVDFISERGLYGFGGVTTIDKINVSNGHANITLNTGGHKYWVYHIIQNDGRIISEPFMLITYKRFLKDIENSYMKRNMMYMMMGSENLFSYCFYSMFNRNNETNEYEIRNEYHFGILFFIKNNDNERIIRNDDASADDEEHSILLNQLVDLSPSMENIINVLKNNDNYQNIKDSVRVLRHQLLIDKSSPMINLIRCFDFCNIDRSLIDFLINQQKIHLNSPVNDLLDLLKELEGNIIEIRNISVNQVGLNEINNIIISLLRDIQNNRKILSNLNQKSNKKLKTIKLKTLYDIILFQYKNN</sequence>
<proteinExistence type="predicted"/>
<evidence type="ECO:0000313" key="2">
    <source>
        <dbReference type="EMBL" id="ORY56476.1"/>
    </source>
</evidence>
<reference evidence="2 3" key="1">
    <citation type="submission" date="2016-08" db="EMBL/GenBank/DDBJ databases">
        <title>A Parts List for Fungal Cellulosomes Revealed by Comparative Genomics.</title>
        <authorList>
            <consortium name="DOE Joint Genome Institute"/>
            <person name="Haitjema C.H."/>
            <person name="Gilmore S.P."/>
            <person name="Henske J.K."/>
            <person name="Solomon K.V."/>
            <person name="De Groot R."/>
            <person name="Kuo A."/>
            <person name="Mondo S.J."/>
            <person name="Salamov A.A."/>
            <person name="Labutti K."/>
            <person name="Zhao Z."/>
            <person name="Chiniquy J."/>
            <person name="Barry K."/>
            <person name="Brewer H.M."/>
            <person name="Purvine S.O."/>
            <person name="Wright A.T."/>
            <person name="Boxma B."/>
            <person name="Van Alen T."/>
            <person name="Hackstein J.H."/>
            <person name="Baker S.E."/>
            <person name="Grigoriev I.V."/>
            <person name="O'Malley M.A."/>
        </authorList>
    </citation>
    <scope>NUCLEOTIDE SEQUENCE [LARGE SCALE GENOMIC DNA]</scope>
    <source>
        <strain evidence="2 3">G1</strain>
    </source>
</reference>
<feature type="coiled-coil region" evidence="1">
    <location>
        <begin position="368"/>
        <end position="426"/>
    </location>
</feature>
<dbReference type="EMBL" id="MCOG01000073">
    <property type="protein sequence ID" value="ORY56476.1"/>
    <property type="molecule type" value="Genomic_DNA"/>
</dbReference>
<protein>
    <submittedName>
        <fullName evidence="2">Uncharacterized protein</fullName>
    </submittedName>
</protein>
<evidence type="ECO:0000256" key="1">
    <source>
        <dbReference type="SAM" id="Coils"/>
    </source>
</evidence>
<dbReference type="AlphaFoldDB" id="A0A1Y2DBH9"/>
<organism evidence="2 3">
    <name type="scientific">Neocallimastix californiae</name>
    <dbReference type="NCBI Taxonomy" id="1754190"/>
    <lineage>
        <taxon>Eukaryota</taxon>
        <taxon>Fungi</taxon>
        <taxon>Fungi incertae sedis</taxon>
        <taxon>Chytridiomycota</taxon>
        <taxon>Chytridiomycota incertae sedis</taxon>
        <taxon>Neocallimastigomycetes</taxon>
        <taxon>Neocallimastigales</taxon>
        <taxon>Neocallimastigaceae</taxon>
        <taxon>Neocallimastix</taxon>
    </lineage>
</organism>
<dbReference type="Proteomes" id="UP000193920">
    <property type="component" value="Unassembled WGS sequence"/>
</dbReference>
<comment type="caution">
    <text evidence="2">The sequence shown here is derived from an EMBL/GenBank/DDBJ whole genome shotgun (WGS) entry which is preliminary data.</text>
</comment>
<name>A0A1Y2DBH9_9FUNG</name>
<accession>A0A1Y2DBH9</accession>